<protein>
    <submittedName>
        <fullName evidence="2">Uncharacterized protein</fullName>
    </submittedName>
</protein>
<reference evidence="2 3" key="1">
    <citation type="submission" date="2020-02" db="EMBL/GenBank/DDBJ databases">
        <authorList>
            <person name="Ma Q."/>
            <person name="Huang Y."/>
            <person name="Song X."/>
            <person name="Pei D."/>
        </authorList>
    </citation>
    <scope>NUCLEOTIDE SEQUENCE [LARGE SCALE GENOMIC DNA]</scope>
    <source>
        <strain evidence="2">Sxm20200214</strain>
        <tissue evidence="2">Leaf</tissue>
    </source>
</reference>
<sequence>MVVIGSVIGVGGATCFRYQTEVENHSCKELLKFSLSTVAKKKKVKLSLTQLPMQTCWNVPVTDSGVKQPELAAGEPPPLPHPPDPPDPTSPLSPVNFPSLSAQPSTVPKRLQRKGSSPFTPPASSSILGAATTVLEPAVVSENGSVGPEKPANIALPQSPVTLSETISETVKPSNPVSELPFTTFPPKSSSPILTNSASGSHLPAILPTPSSHPIAPVPTVVSSSASPSMEPPIAAPSLVEKLRAAEDKTLKRLAPVSFSASGLPRVIIPDAFYLGAATTVLEPAVVSENGSVGPEKPANIALPQSPVTLSETISETVKPSNPVSELPFTTFRQNRPPQFLPILPPVPIYPILPTPSSHPIAPSLLLSPPLLVPRWSLLLLHLHLLRSSEQQKTKPLKDLRLFRSLRLVFLE</sequence>
<accession>A0A8X7VRH8</accession>
<proteinExistence type="predicted"/>
<evidence type="ECO:0000313" key="2">
    <source>
        <dbReference type="EMBL" id="KAG2315600.1"/>
    </source>
</evidence>
<feature type="compositionally biased region" description="Pro residues" evidence="1">
    <location>
        <begin position="75"/>
        <end position="91"/>
    </location>
</feature>
<feature type="compositionally biased region" description="Low complexity" evidence="1">
    <location>
        <begin position="181"/>
        <end position="192"/>
    </location>
</feature>
<gene>
    <name evidence="2" type="ORF">Bca52824_018722</name>
</gene>
<dbReference type="EMBL" id="JAAMPC010000004">
    <property type="protein sequence ID" value="KAG2315600.1"/>
    <property type="molecule type" value="Genomic_DNA"/>
</dbReference>
<feature type="compositionally biased region" description="Polar residues" evidence="1">
    <location>
        <begin position="114"/>
        <end position="126"/>
    </location>
</feature>
<comment type="caution">
    <text evidence="2">The sequence shown here is derived from an EMBL/GenBank/DDBJ whole genome shotgun (WGS) entry which is preliminary data.</text>
</comment>
<organism evidence="2 3">
    <name type="scientific">Brassica carinata</name>
    <name type="common">Ethiopian mustard</name>
    <name type="synonym">Abyssinian cabbage</name>
    <dbReference type="NCBI Taxonomy" id="52824"/>
    <lineage>
        <taxon>Eukaryota</taxon>
        <taxon>Viridiplantae</taxon>
        <taxon>Streptophyta</taxon>
        <taxon>Embryophyta</taxon>
        <taxon>Tracheophyta</taxon>
        <taxon>Spermatophyta</taxon>
        <taxon>Magnoliopsida</taxon>
        <taxon>eudicotyledons</taxon>
        <taxon>Gunneridae</taxon>
        <taxon>Pentapetalae</taxon>
        <taxon>rosids</taxon>
        <taxon>malvids</taxon>
        <taxon>Brassicales</taxon>
        <taxon>Brassicaceae</taxon>
        <taxon>Brassiceae</taxon>
        <taxon>Brassica</taxon>
    </lineage>
</organism>
<feature type="region of interest" description="Disordered" evidence="1">
    <location>
        <begin position="67"/>
        <end position="126"/>
    </location>
</feature>
<feature type="region of interest" description="Disordered" evidence="1">
    <location>
        <begin position="166"/>
        <end position="197"/>
    </location>
</feature>
<feature type="compositionally biased region" description="Polar residues" evidence="1">
    <location>
        <begin position="96"/>
        <end position="106"/>
    </location>
</feature>
<name>A0A8X7VRH8_BRACI</name>
<dbReference type="AlphaFoldDB" id="A0A8X7VRH8"/>
<dbReference type="Proteomes" id="UP000886595">
    <property type="component" value="Unassembled WGS sequence"/>
</dbReference>
<evidence type="ECO:0000256" key="1">
    <source>
        <dbReference type="SAM" id="MobiDB-lite"/>
    </source>
</evidence>
<keyword evidence="3" id="KW-1185">Reference proteome</keyword>
<evidence type="ECO:0000313" key="3">
    <source>
        <dbReference type="Proteomes" id="UP000886595"/>
    </source>
</evidence>
<feature type="compositionally biased region" description="Polar residues" evidence="1">
    <location>
        <begin position="166"/>
        <end position="177"/>
    </location>
</feature>